<dbReference type="GO" id="GO:0004523">
    <property type="term" value="F:RNA-DNA hybrid ribonuclease activity"/>
    <property type="evidence" value="ECO:0007669"/>
    <property type="project" value="InterPro"/>
</dbReference>
<dbReference type="EMBL" id="QKRW01000045">
    <property type="protein sequence ID" value="RAL60006.1"/>
    <property type="molecule type" value="Genomic_DNA"/>
</dbReference>
<name>A0A395IIJ2_9HELO</name>
<feature type="region of interest" description="Disordered" evidence="1">
    <location>
        <begin position="1"/>
        <end position="29"/>
    </location>
</feature>
<sequence>MGKSKLRRKWWREKPGSKPASPRLDALKASEAVRRTHGSLASLPQSPPFDCLEPPLSRSIYPPADQALRFGYADDIALYRIGNTLEENVTAITQDVRRIEAWGLANKVAFAPEKLEMMHFTRRRHAHAPEAVISPTLTIQPTTSAPGDTKQPALRWLGVWLDRKLTFKRHIAERVEKARKVALHIKHLANTVHGPPAASLRKATITCVMPSLLYGAEAWYPGRTRLSTGGGHLRGTMKALTLPSNADTQRWLCIDSTSVIWCKRANASDTSQWAFLESHRLIDRHAVNIRWSPGHQGITGNEAADSLADAGAKSDIVDPGPTAQPTISGIGSIARSLAHKRYKWMVAQKRANVVRGVSQMATRLRFEGAYGTQTL</sequence>
<evidence type="ECO:0000313" key="3">
    <source>
        <dbReference type="EMBL" id="RAL60006.1"/>
    </source>
</evidence>
<dbReference type="PANTHER" id="PTHR33481">
    <property type="entry name" value="REVERSE TRANSCRIPTASE"/>
    <property type="match status" value="1"/>
</dbReference>
<dbReference type="InterPro" id="IPR012337">
    <property type="entry name" value="RNaseH-like_sf"/>
</dbReference>
<dbReference type="Pfam" id="PF00075">
    <property type="entry name" value="RNase_H"/>
    <property type="match status" value="1"/>
</dbReference>
<accession>A0A395IIJ2</accession>
<dbReference type="InterPro" id="IPR036397">
    <property type="entry name" value="RNaseH_sf"/>
</dbReference>
<dbReference type="OrthoDB" id="3561817at2759"/>
<feature type="compositionally biased region" description="Basic residues" evidence="1">
    <location>
        <begin position="1"/>
        <end position="11"/>
    </location>
</feature>
<dbReference type="SUPFAM" id="SSF53098">
    <property type="entry name" value="Ribonuclease H-like"/>
    <property type="match status" value="1"/>
</dbReference>
<comment type="caution">
    <text evidence="3">The sequence shown here is derived from an EMBL/GenBank/DDBJ whole genome shotgun (WGS) entry which is preliminary data.</text>
</comment>
<protein>
    <recommendedName>
        <fullName evidence="2">RNase H type-1 domain-containing protein</fullName>
    </recommendedName>
</protein>
<dbReference type="Gene3D" id="3.30.420.10">
    <property type="entry name" value="Ribonuclease H-like superfamily/Ribonuclease H"/>
    <property type="match status" value="1"/>
</dbReference>
<feature type="domain" description="RNase H type-1" evidence="2">
    <location>
        <begin position="277"/>
        <end position="312"/>
    </location>
</feature>
<evidence type="ECO:0000313" key="4">
    <source>
        <dbReference type="Proteomes" id="UP000249056"/>
    </source>
</evidence>
<keyword evidence="4" id="KW-1185">Reference proteome</keyword>
<dbReference type="PANTHER" id="PTHR33481:SF1">
    <property type="entry name" value="ENDONUCLEASE_EXONUCLEASE_PHOSPHATASE DOMAIN-CONTAINING PROTEIN-RELATED"/>
    <property type="match status" value="1"/>
</dbReference>
<dbReference type="Proteomes" id="UP000249056">
    <property type="component" value="Unassembled WGS sequence"/>
</dbReference>
<reference evidence="3 4" key="1">
    <citation type="submission" date="2018-06" db="EMBL/GenBank/DDBJ databases">
        <title>Genome Sequence of the Brown Rot Fungal Pathogen Monilinia fructigena.</title>
        <authorList>
            <person name="Landi L."/>
            <person name="De Miccolis Angelini R.M."/>
            <person name="Pollastro S."/>
            <person name="Abate D."/>
            <person name="Faretra F."/>
            <person name="Romanazzi G."/>
        </authorList>
    </citation>
    <scope>NUCLEOTIDE SEQUENCE [LARGE SCALE GENOMIC DNA]</scope>
    <source>
        <strain evidence="3 4">Mfrg269</strain>
    </source>
</reference>
<dbReference type="GO" id="GO:0003676">
    <property type="term" value="F:nucleic acid binding"/>
    <property type="evidence" value="ECO:0007669"/>
    <property type="project" value="InterPro"/>
</dbReference>
<proteinExistence type="predicted"/>
<dbReference type="InterPro" id="IPR002156">
    <property type="entry name" value="RNaseH_domain"/>
</dbReference>
<evidence type="ECO:0000256" key="1">
    <source>
        <dbReference type="SAM" id="MobiDB-lite"/>
    </source>
</evidence>
<dbReference type="CDD" id="cd09276">
    <property type="entry name" value="Rnase_HI_RT_non_LTR"/>
    <property type="match status" value="1"/>
</dbReference>
<gene>
    <name evidence="3" type="ORF">DID88_000632</name>
</gene>
<organism evidence="3 4">
    <name type="scientific">Monilinia fructigena</name>
    <dbReference type="NCBI Taxonomy" id="38457"/>
    <lineage>
        <taxon>Eukaryota</taxon>
        <taxon>Fungi</taxon>
        <taxon>Dikarya</taxon>
        <taxon>Ascomycota</taxon>
        <taxon>Pezizomycotina</taxon>
        <taxon>Leotiomycetes</taxon>
        <taxon>Helotiales</taxon>
        <taxon>Sclerotiniaceae</taxon>
        <taxon>Monilinia</taxon>
    </lineage>
</organism>
<evidence type="ECO:0000259" key="2">
    <source>
        <dbReference type="Pfam" id="PF00075"/>
    </source>
</evidence>
<dbReference type="AlphaFoldDB" id="A0A395IIJ2"/>